<dbReference type="InterPro" id="IPR018755">
    <property type="entry name" value="Phage_Mu_Gp48"/>
</dbReference>
<dbReference type="RefSeq" id="WP_130590981.1">
    <property type="nucleotide sequence ID" value="NZ_CP034752.1"/>
</dbReference>
<dbReference type="OrthoDB" id="6549055at2"/>
<organism evidence="1 2">
    <name type="scientific">Limnobaculum zhutongyuii</name>
    <dbReference type="NCBI Taxonomy" id="2498113"/>
    <lineage>
        <taxon>Bacteria</taxon>
        <taxon>Pseudomonadati</taxon>
        <taxon>Pseudomonadota</taxon>
        <taxon>Gammaproteobacteria</taxon>
        <taxon>Enterobacterales</taxon>
        <taxon>Budviciaceae</taxon>
        <taxon>Limnobaculum</taxon>
    </lineage>
</organism>
<proteinExistence type="predicted"/>
<keyword evidence="2" id="KW-1185">Reference proteome</keyword>
<protein>
    <submittedName>
        <fullName evidence="1">DUF2313 domain-containing protein</fullName>
    </submittedName>
</protein>
<dbReference type="AlphaFoldDB" id="A0A411WII8"/>
<dbReference type="Proteomes" id="UP000293154">
    <property type="component" value="Chromosome"/>
</dbReference>
<sequence>MRTSNLLKTLLPPVSYEPNGERLSVEINAQSAVLDAVEQSAQQVADAVTPFLSGSLIADWERVYAVPVRAGATYQERLSNVLAKMAETGGVSIPYFIQLAATMGYTITIDELQPFRTGINRCGDMLYTADIIWVWRVNIMNAKTPIYQFRVGVSTAGERLLTFGDDIIETVFNDLKPAETLCVFAYHDLSPIDLTTPGLDPRVIYQCDSEHACYGQDGKIYYAAPNEWPVEYQNGTLIGRHEPEPESINLIELSNGVGSGGWQVFNSAAYDPKYTVEVIHGDTPAGIDDYVRVTMVIRDTNDPSPTVARCGIESGGVTGHLSCSYFYKNGISDQLRNQINDIDTTDIPLSTEWIRYVSSINYTSGDYRFIDLPSQPGLSGVFDAWNVQINIGSATSPIKTTGIIKKRTQANVFIPTTGATGCQILYSNGEYDEYSFSEGEFFQLPHSTRDWGVRYAQKIVYITNW</sequence>
<gene>
    <name evidence="1" type="ORF">EKN56_06055</name>
</gene>
<evidence type="ECO:0000313" key="2">
    <source>
        <dbReference type="Proteomes" id="UP000293154"/>
    </source>
</evidence>
<evidence type="ECO:0000313" key="1">
    <source>
        <dbReference type="EMBL" id="QBH96001.1"/>
    </source>
</evidence>
<dbReference type="KEGG" id="prag:EKN56_06055"/>
<dbReference type="Pfam" id="PF10076">
    <property type="entry name" value="Phage_Mu_Gp48"/>
    <property type="match status" value="1"/>
</dbReference>
<name>A0A411WII8_9GAMM</name>
<reference evidence="1 2" key="1">
    <citation type="submission" date="2019-03" db="EMBL/GenBank/DDBJ databases">
        <title>Pragia sp. nov. isolated from the gut tract of Carduelis flavirostris.</title>
        <authorList>
            <person name="Ge Y."/>
        </authorList>
    </citation>
    <scope>NUCLEOTIDE SEQUENCE [LARGE SCALE GENOMIC DNA]</scope>
    <source>
        <strain evidence="1 2">CF-458</strain>
    </source>
</reference>
<accession>A0A411WII8</accession>
<dbReference type="EMBL" id="CP034752">
    <property type="protein sequence ID" value="QBH96001.1"/>
    <property type="molecule type" value="Genomic_DNA"/>
</dbReference>